<accession>A0A426X6U0</accession>
<organism evidence="1 2">
    <name type="scientific">Ensete ventricosum</name>
    <name type="common">Abyssinian banana</name>
    <name type="synonym">Musa ensete</name>
    <dbReference type="NCBI Taxonomy" id="4639"/>
    <lineage>
        <taxon>Eukaryota</taxon>
        <taxon>Viridiplantae</taxon>
        <taxon>Streptophyta</taxon>
        <taxon>Embryophyta</taxon>
        <taxon>Tracheophyta</taxon>
        <taxon>Spermatophyta</taxon>
        <taxon>Magnoliopsida</taxon>
        <taxon>Liliopsida</taxon>
        <taxon>Zingiberales</taxon>
        <taxon>Musaceae</taxon>
        <taxon>Ensete</taxon>
    </lineage>
</organism>
<evidence type="ECO:0000313" key="1">
    <source>
        <dbReference type="EMBL" id="RRT35192.1"/>
    </source>
</evidence>
<comment type="caution">
    <text evidence="1">The sequence shown here is derived from an EMBL/GenBank/DDBJ whole genome shotgun (WGS) entry which is preliminary data.</text>
</comment>
<dbReference type="EMBL" id="AMZH03025419">
    <property type="protein sequence ID" value="RRT35192.1"/>
    <property type="molecule type" value="Genomic_DNA"/>
</dbReference>
<name>A0A426X6U0_ENSVE</name>
<evidence type="ECO:0000313" key="2">
    <source>
        <dbReference type="Proteomes" id="UP000287651"/>
    </source>
</evidence>
<dbReference type="AlphaFoldDB" id="A0A426X6U0"/>
<gene>
    <name evidence="1" type="ORF">B296_00051336</name>
</gene>
<protein>
    <submittedName>
        <fullName evidence="1">Uncharacterized protein</fullName>
    </submittedName>
</protein>
<dbReference type="Proteomes" id="UP000287651">
    <property type="component" value="Unassembled WGS sequence"/>
</dbReference>
<sequence>MDRMRSTRPRRAEIVVTFSNDLGITIATPIRKALFGPPRAGNCEAAPCAQVSGLKIIPSNIYGIDFRHSSTKRGASTWSSQGVAHPGPALVQSMLSFRAPT</sequence>
<reference evidence="1 2" key="1">
    <citation type="journal article" date="2014" name="Agronomy (Basel)">
        <title>A Draft Genome Sequence for Ensete ventricosum, the Drought-Tolerant Tree Against Hunger.</title>
        <authorList>
            <person name="Harrison J."/>
            <person name="Moore K.A."/>
            <person name="Paszkiewicz K."/>
            <person name="Jones T."/>
            <person name="Grant M."/>
            <person name="Ambacheew D."/>
            <person name="Muzemil S."/>
            <person name="Studholme D.J."/>
        </authorList>
    </citation>
    <scope>NUCLEOTIDE SEQUENCE [LARGE SCALE GENOMIC DNA]</scope>
</reference>
<proteinExistence type="predicted"/>